<name>A0A165FQ18_9APHY</name>
<dbReference type="InterPro" id="IPR029058">
    <property type="entry name" value="AB_hydrolase_fold"/>
</dbReference>
<reference evidence="2 3" key="1">
    <citation type="journal article" date="2016" name="Mol. Biol. Evol.">
        <title>Comparative Genomics of Early-Diverging Mushroom-Forming Fungi Provides Insights into the Origins of Lignocellulose Decay Capabilities.</title>
        <authorList>
            <person name="Nagy L.G."/>
            <person name="Riley R."/>
            <person name="Tritt A."/>
            <person name="Adam C."/>
            <person name="Daum C."/>
            <person name="Floudas D."/>
            <person name="Sun H."/>
            <person name="Yadav J.S."/>
            <person name="Pangilinan J."/>
            <person name="Larsson K.H."/>
            <person name="Matsuura K."/>
            <person name="Barry K."/>
            <person name="Labutti K."/>
            <person name="Kuo R."/>
            <person name="Ohm R.A."/>
            <person name="Bhattacharya S.S."/>
            <person name="Shirouzu T."/>
            <person name="Yoshinaga Y."/>
            <person name="Martin F.M."/>
            <person name="Grigoriev I.V."/>
            <person name="Hibbett D.S."/>
        </authorList>
    </citation>
    <scope>NUCLEOTIDE SEQUENCE [LARGE SCALE GENOMIC DNA]</scope>
    <source>
        <strain evidence="2 3">93-53</strain>
    </source>
</reference>
<dbReference type="InParanoid" id="A0A165FQ18"/>
<dbReference type="AlphaFoldDB" id="A0A165FQ18"/>
<dbReference type="Gene3D" id="3.40.50.1820">
    <property type="entry name" value="alpha/beta hydrolase"/>
    <property type="match status" value="1"/>
</dbReference>
<keyword evidence="3" id="KW-1185">Reference proteome</keyword>
<dbReference type="GeneID" id="63822611"/>
<evidence type="ECO:0000313" key="3">
    <source>
        <dbReference type="Proteomes" id="UP000076871"/>
    </source>
</evidence>
<evidence type="ECO:0000313" key="2">
    <source>
        <dbReference type="EMBL" id="KZT09303.1"/>
    </source>
</evidence>
<protein>
    <recommendedName>
        <fullName evidence="1">AB hydrolase-1 domain-containing protein</fullName>
    </recommendedName>
</protein>
<proteinExistence type="predicted"/>
<dbReference type="Pfam" id="PF12697">
    <property type="entry name" value="Abhydrolase_6"/>
    <property type="match status" value="1"/>
</dbReference>
<dbReference type="RefSeq" id="XP_040767043.1">
    <property type="nucleotide sequence ID" value="XM_040905581.1"/>
</dbReference>
<accession>A0A165FQ18</accession>
<sequence length="375" mass="41947">MPVGPADDNGTVLYYEDSGAPEGSTDYVTLVLVHGTMFHGAIFRRMITFASASNVRLVLINLRDYPGSTRYSPTELDALRSAEVDVQAAAIQERGLELAAFVRWFIETEQIPPISDGPGPDTKPAGGFVLLGWSSGNCQTVPVLAHADKVPVETRRLLDSYFRSLVFYDTSRHAMGAQRLEGLHSPFRDTTLTEKQKMAAFPAWVSSYFTQADIGADEDADSPGFAEKLRQRKPLHEGQADVDAKWTPTVQRMTPEVLGEVSDFDVLERSQSLINEFNLAVYGENVRRALFECPVEEEGGETKVIWPRVRAQVVWCDMSTSDGVFGANKIKAIAREWREKQQGGRTVEFYKLEKANHFLHWEEPERLVKFLASIV</sequence>
<feature type="domain" description="AB hydrolase-1" evidence="1">
    <location>
        <begin position="30"/>
        <end position="369"/>
    </location>
</feature>
<gene>
    <name evidence="2" type="ORF">LAESUDRAFT_675164</name>
</gene>
<dbReference type="EMBL" id="KV427612">
    <property type="protein sequence ID" value="KZT09303.1"/>
    <property type="molecule type" value="Genomic_DNA"/>
</dbReference>
<dbReference type="SUPFAM" id="SSF53474">
    <property type="entry name" value="alpha/beta-Hydrolases"/>
    <property type="match status" value="1"/>
</dbReference>
<dbReference type="InterPro" id="IPR000073">
    <property type="entry name" value="AB_hydrolase_1"/>
</dbReference>
<organism evidence="2 3">
    <name type="scientific">Laetiporus sulphureus 93-53</name>
    <dbReference type="NCBI Taxonomy" id="1314785"/>
    <lineage>
        <taxon>Eukaryota</taxon>
        <taxon>Fungi</taxon>
        <taxon>Dikarya</taxon>
        <taxon>Basidiomycota</taxon>
        <taxon>Agaricomycotina</taxon>
        <taxon>Agaricomycetes</taxon>
        <taxon>Polyporales</taxon>
        <taxon>Laetiporus</taxon>
    </lineage>
</organism>
<dbReference type="Proteomes" id="UP000076871">
    <property type="component" value="Unassembled WGS sequence"/>
</dbReference>
<evidence type="ECO:0000259" key="1">
    <source>
        <dbReference type="Pfam" id="PF12697"/>
    </source>
</evidence>
<dbReference type="OrthoDB" id="3466517at2759"/>